<keyword evidence="2" id="KW-1185">Reference proteome</keyword>
<reference evidence="1 2" key="1">
    <citation type="submission" date="2012-08" db="EMBL/GenBank/DDBJ databases">
        <title>Oryza genome evolution.</title>
        <authorList>
            <person name="Wing R.A."/>
        </authorList>
    </citation>
    <scope>NUCLEOTIDE SEQUENCE</scope>
</reference>
<evidence type="ECO:0000313" key="2">
    <source>
        <dbReference type="Proteomes" id="UP000032180"/>
    </source>
</evidence>
<reference evidence="2" key="2">
    <citation type="submission" date="2013-12" db="EMBL/GenBank/DDBJ databases">
        <authorList>
            <person name="Yu Y."/>
            <person name="Lee S."/>
            <person name="de Baynast K."/>
            <person name="Wissotski M."/>
            <person name="Liu L."/>
            <person name="Talag J."/>
            <person name="Goicoechea J."/>
            <person name="Angelova A."/>
            <person name="Jetty R."/>
            <person name="Kudrna D."/>
            <person name="Golser W."/>
            <person name="Rivera L."/>
            <person name="Zhang J."/>
            <person name="Wing R."/>
        </authorList>
    </citation>
    <scope>NUCLEOTIDE SEQUENCE</scope>
</reference>
<sequence>MGQSKRAHFWALCFPFAQDVHWYKKVGDHTKTRCSESCICNQSQDWKTKDIFLDSLLEVEISGLKGSENELAFVKQLFGWSAVLKTLTVHLHLDLTDTDDLCKELLSLGTPDTDVKIYFFHAKTSQPWKLYTPAE</sequence>
<name>A0A0D9WWY6_9ORYZ</name>
<organism evidence="1 2">
    <name type="scientific">Leersia perrieri</name>
    <dbReference type="NCBI Taxonomy" id="77586"/>
    <lineage>
        <taxon>Eukaryota</taxon>
        <taxon>Viridiplantae</taxon>
        <taxon>Streptophyta</taxon>
        <taxon>Embryophyta</taxon>
        <taxon>Tracheophyta</taxon>
        <taxon>Spermatophyta</taxon>
        <taxon>Magnoliopsida</taxon>
        <taxon>Liliopsida</taxon>
        <taxon>Poales</taxon>
        <taxon>Poaceae</taxon>
        <taxon>BOP clade</taxon>
        <taxon>Oryzoideae</taxon>
        <taxon>Oryzeae</taxon>
        <taxon>Oryzinae</taxon>
        <taxon>Leersia</taxon>
    </lineage>
</organism>
<protein>
    <submittedName>
        <fullName evidence="1">Uncharacterized protein</fullName>
    </submittedName>
</protein>
<reference evidence="1" key="3">
    <citation type="submission" date="2015-04" db="UniProtKB">
        <authorList>
            <consortium name="EnsemblPlants"/>
        </authorList>
    </citation>
    <scope>IDENTIFICATION</scope>
</reference>
<dbReference type="AlphaFoldDB" id="A0A0D9WWY6"/>
<dbReference type="EnsemblPlants" id="LPERR07G06660.1">
    <property type="protein sequence ID" value="LPERR07G06660.1"/>
    <property type="gene ID" value="LPERR07G06660"/>
</dbReference>
<evidence type="ECO:0000313" key="1">
    <source>
        <dbReference type="EnsemblPlants" id="LPERR07G06660.1"/>
    </source>
</evidence>
<dbReference type="Gramene" id="LPERR07G06660.1">
    <property type="protein sequence ID" value="LPERR07G06660.1"/>
    <property type="gene ID" value="LPERR07G06660"/>
</dbReference>
<dbReference type="HOGENOM" id="CLU_017148_4_1_1"/>
<dbReference type="Proteomes" id="UP000032180">
    <property type="component" value="Chromosome 7"/>
</dbReference>
<accession>A0A0D9WWY6</accession>
<proteinExistence type="predicted"/>